<reference evidence="6" key="1">
    <citation type="submission" date="2017-09" db="EMBL/GenBank/DDBJ databases">
        <title>FDA dAtabase for Regulatory Grade micrObial Sequences (FDA-ARGOS): Supporting development and validation of Infectious Disease Dx tests.</title>
        <authorList>
            <person name="Minogue T."/>
            <person name="Wolcott M."/>
            <person name="Wasieloski L."/>
            <person name="Aguilar W."/>
            <person name="Moore D."/>
            <person name="Tallon L.J."/>
            <person name="Sadzewicz L."/>
            <person name="Ott S."/>
            <person name="Zhao X."/>
            <person name="Nagaraj S."/>
            <person name="Vavikolanu K."/>
            <person name="Aluvathingal J."/>
            <person name="Nadendla S."/>
            <person name="Sichtig H."/>
        </authorList>
    </citation>
    <scope>NUCLEOTIDE SEQUENCE [LARGE SCALE GENOMIC DNA]</scope>
    <source>
        <strain evidence="6">FDAARGOS_388</strain>
    </source>
</reference>
<dbReference type="PROSITE" id="PS00101">
    <property type="entry name" value="HEXAPEP_TRANSFERASES"/>
    <property type="match status" value="1"/>
</dbReference>
<evidence type="ECO:0000256" key="4">
    <source>
        <dbReference type="ARBA" id="ARBA00023315"/>
    </source>
</evidence>
<evidence type="ECO:0000256" key="2">
    <source>
        <dbReference type="ARBA" id="ARBA00022679"/>
    </source>
</evidence>
<evidence type="ECO:0000256" key="3">
    <source>
        <dbReference type="ARBA" id="ARBA00022737"/>
    </source>
</evidence>
<proteinExistence type="inferred from homology"/>
<sequence length="229" mass="25182">MSDIQNAKRRVAAVFNNCVGKHTRIEVGYAVNLNETSLEGGVKIGAWTYSNEGTNIKHATIGRYCSIAPRVTISPNRHPTNWLSTHPAVLSRSLPQYNDNVNRNVAIGNDVWIGTGAVIMAGVRIGDGAVVGSNTIVTRDVNQYEIVVGTPQRVLRKRFSDETIDKLLRLQWWDYDICSIADADAIDFSNIEKSIDLLQILIDQGKIKEIPGDVAIVSVGDKARLHTSD</sequence>
<dbReference type="SUPFAM" id="SSF51161">
    <property type="entry name" value="Trimeric LpxA-like enzymes"/>
    <property type="match status" value="1"/>
</dbReference>
<dbReference type="PANTHER" id="PTHR43300:SF11">
    <property type="entry name" value="ACETYLTRANSFERASE RV3034C-RELATED"/>
    <property type="match status" value="1"/>
</dbReference>
<dbReference type="CDD" id="cd03349">
    <property type="entry name" value="LbH_XAT"/>
    <property type="match status" value="1"/>
</dbReference>
<keyword evidence="2" id="KW-0808">Transferase</keyword>
<dbReference type="InterPro" id="IPR018357">
    <property type="entry name" value="Hexapep_transf_CS"/>
</dbReference>
<gene>
    <name evidence="5" type="ORF">CO711_31365</name>
</gene>
<dbReference type="InterPro" id="IPR011004">
    <property type="entry name" value="Trimer_LpxA-like_sf"/>
</dbReference>
<dbReference type="PANTHER" id="PTHR43300">
    <property type="entry name" value="ACETYLTRANSFERASE"/>
    <property type="match status" value="1"/>
</dbReference>
<dbReference type="EMBL" id="CP023521">
    <property type="protein sequence ID" value="ATF81810.1"/>
    <property type="molecule type" value="Genomic_DNA"/>
</dbReference>
<name>A0ABN5D2T0_BURCE</name>
<evidence type="ECO:0000313" key="6">
    <source>
        <dbReference type="Proteomes" id="UP000218103"/>
    </source>
</evidence>
<evidence type="ECO:0000256" key="1">
    <source>
        <dbReference type="ARBA" id="ARBA00007274"/>
    </source>
</evidence>
<dbReference type="RefSeq" id="WP_080981998.1">
    <property type="nucleotide sequence ID" value="NZ_BCNU01000001.1"/>
</dbReference>
<protein>
    <submittedName>
        <fullName evidence="5">Uncharacterized protein</fullName>
    </submittedName>
</protein>
<dbReference type="Pfam" id="PF00132">
    <property type="entry name" value="Hexapep"/>
    <property type="match status" value="1"/>
</dbReference>
<organism evidence="5 6">
    <name type="scientific">Burkholderia cepacia</name>
    <name type="common">Pseudomonas cepacia</name>
    <dbReference type="NCBI Taxonomy" id="292"/>
    <lineage>
        <taxon>Bacteria</taxon>
        <taxon>Pseudomonadati</taxon>
        <taxon>Pseudomonadota</taxon>
        <taxon>Betaproteobacteria</taxon>
        <taxon>Burkholderiales</taxon>
        <taxon>Burkholderiaceae</taxon>
        <taxon>Burkholderia</taxon>
        <taxon>Burkholderia cepacia complex</taxon>
    </lineage>
</organism>
<dbReference type="InterPro" id="IPR050179">
    <property type="entry name" value="Trans_hexapeptide_repeat"/>
</dbReference>
<accession>A0ABN5D2T0</accession>
<dbReference type="InterPro" id="IPR001451">
    <property type="entry name" value="Hexapep"/>
</dbReference>
<evidence type="ECO:0000313" key="5">
    <source>
        <dbReference type="EMBL" id="ATF81810.1"/>
    </source>
</evidence>
<keyword evidence="6" id="KW-1185">Reference proteome</keyword>
<keyword evidence="4" id="KW-0012">Acyltransferase</keyword>
<keyword evidence="3" id="KW-0677">Repeat</keyword>
<dbReference type="Proteomes" id="UP000218103">
    <property type="component" value="Chromosome 2"/>
</dbReference>
<dbReference type="Gene3D" id="2.160.10.10">
    <property type="entry name" value="Hexapeptide repeat proteins"/>
    <property type="match status" value="1"/>
</dbReference>
<comment type="similarity">
    <text evidence="1">Belongs to the transferase hexapeptide repeat family.</text>
</comment>